<reference evidence="2" key="2">
    <citation type="submission" date="2021-12" db="EMBL/GenBank/DDBJ databases">
        <authorList>
            <person name="Veyrier F.J."/>
        </authorList>
    </citation>
    <scope>NUCLEOTIDE SEQUENCE</scope>
    <source>
        <strain evidence="2">1258/02</strain>
    </source>
</reference>
<sequence length="83" mass="9175">MENTESQAVKMLKIGQVVERTALSKAAIYAKLNPKDPRHDASFPRSIRLTGAAVAWVESEIDAWLRARIAASRAKHTSKEKTA</sequence>
<dbReference type="InterPro" id="IPR052931">
    <property type="entry name" value="Prophage_regulatory_activator"/>
</dbReference>
<dbReference type="Proteomes" id="UP000294721">
    <property type="component" value="Unassembled WGS sequence"/>
</dbReference>
<organism evidence="2 4">
    <name type="scientific">Uruburuella suis</name>
    <dbReference type="NCBI Taxonomy" id="252130"/>
    <lineage>
        <taxon>Bacteria</taxon>
        <taxon>Pseudomonadati</taxon>
        <taxon>Pseudomonadota</taxon>
        <taxon>Betaproteobacteria</taxon>
        <taxon>Neisseriales</taxon>
        <taxon>Neisseriaceae</taxon>
        <taxon>Uruburuella</taxon>
    </lineage>
</organism>
<dbReference type="KEGG" id="usu:LVJ78_08005"/>
<evidence type="ECO:0000313" key="3">
    <source>
        <dbReference type="Proteomes" id="UP000294721"/>
    </source>
</evidence>
<reference evidence="2" key="3">
    <citation type="journal article" date="2022" name="Res Sq">
        <title>Evolution of multicellular longitudinally dividing oral cavity symbionts (Neisseriaceae).</title>
        <authorList>
            <person name="Nyongesa S."/>
            <person name="Weber P."/>
            <person name="Bernet E."/>
            <person name="Pullido F."/>
            <person name="Nieckarz M."/>
            <person name="Delaby M."/>
            <person name="Nieves C."/>
            <person name="Viehboeck T."/>
            <person name="Krause N."/>
            <person name="Rivera-Millot A."/>
            <person name="Nakamura A."/>
            <person name="Vischer N."/>
            <person name="VanNieuwenhze M."/>
            <person name="Brun Y."/>
            <person name="Cava F."/>
            <person name="Bulgheresi S."/>
            <person name="Veyrier F."/>
        </authorList>
    </citation>
    <scope>NUCLEOTIDE SEQUENCE</scope>
    <source>
        <strain evidence="2">1258/02</strain>
    </source>
</reference>
<dbReference type="EMBL" id="CP091507">
    <property type="protein sequence ID" value="UOO78648.1"/>
    <property type="molecule type" value="Genomic_DNA"/>
</dbReference>
<name>A0AAE9KHX8_9NEIS</name>
<protein>
    <submittedName>
        <fullName evidence="2">AlpA family phage regulatory protein</fullName>
    </submittedName>
    <submittedName>
        <fullName evidence="1">AlpA family transcriptional regulator</fullName>
    </submittedName>
</protein>
<evidence type="ECO:0000313" key="2">
    <source>
        <dbReference type="EMBL" id="UOO78648.1"/>
    </source>
</evidence>
<dbReference type="RefSeq" id="WP_132953295.1">
    <property type="nucleotide sequence ID" value="NZ_CALJUB010000171.1"/>
</dbReference>
<dbReference type="Gene3D" id="1.10.238.160">
    <property type="match status" value="1"/>
</dbReference>
<evidence type="ECO:0000313" key="4">
    <source>
        <dbReference type="Proteomes" id="UP000829756"/>
    </source>
</evidence>
<dbReference type="InterPro" id="IPR010260">
    <property type="entry name" value="AlpA"/>
</dbReference>
<gene>
    <name evidence="1" type="ORF">EV680_10693</name>
    <name evidence="2" type="ORF">LVJ78_08005</name>
</gene>
<evidence type="ECO:0000313" key="1">
    <source>
        <dbReference type="EMBL" id="TCP07852.1"/>
    </source>
</evidence>
<dbReference type="AlphaFoldDB" id="A0AAE9KHX8"/>
<dbReference type="EMBL" id="SLXE01000006">
    <property type="protein sequence ID" value="TCP07852.1"/>
    <property type="molecule type" value="Genomic_DNA"/>
</dbReference>
<dbReference type="PANTHER" id="PTHR36154">
    <property type="entry name" value="DNA-BINDING TRANSCRIPTIONAL ACTIVATOR ALPA"/>
    <property type="match status" value="1"/>
</dbReference>
<proteinExistence type="predicted"/>
<reference evidence="1 3" key="1">
    <citation type="submission" date="2019-03" db="EMBL/GenBank/DDBJ databases">
        <title>Genomic Encyclopedia of Type Strains, Phase IV (KMG-IV): sequencing the most valuable type-strain genomes for metagenomic binning, comparative biology and taxonomic classification.</title>
        <authorList>
            <person name="Goeker M."/>
        </authorList>
    </citation>
    <scope>NUCLEOTIDE SEQUENCE [LARGE SCALE GENOMIC DNA]</scope>
    <source>
        <strain evidence="1 3">DSM 17474</strain>
    </source>
</reference>
<dbReference type="PANTHER" id="PTHR36154:SF1">
    <property type="entry name" value="DNA-BINDING TRANSCRIPTIONAL ACTIVATOR ALPA"/>
    <property type="match status" value="1"/>
</dbReference>
<dbReference type="Pfam" id="PF05930">
    <property type="entry name" value="Phage_AlpA"/>
    <property type="match status" value="1"/>
</dbReference>
<dbReference type="Proteomes" id="UP000829756">
    <property type="component" value="Chromosome"/>
</dbReference>
<keyword evidence="3" id="KW-1185">Reference proteome</keyword>
<accession>A0AAE9KHX8</accession>